<accession>A0A7R9DAY6</accession>
<reference evidence="1" key="1">
    <citation type="submission" date="2020-11" db="EMBL/GenBank/DDBJ databases">
        <authorList>
            <person name="Tran Van P."/>
        </authorList>
    </citation>
    <scope>NUCLEOTIDE SEQUENCE</scope>
</reference>
<protein>
    <submittedName>
        <fullName evidence="1">Uncharacterized protein</fullName>
    </submittedName>
</protein>
<organism evidence="1">
    <name type="scientific">Timema cristinae</name>
    <name type="common">Walking stick</name>
    <dbReference type="NCBI Taxonomy" id="61476"/>
    <lineage>
        <taxon>Eukaryota</taxon>
        <taxon>Metazoa</taxon>
        <taxon>Ecdysozoa</taxon>
        <taxon>Arthropoda</taxon>
        <taxon>Hexapoda</taxon>
        <taxon>Insecta</taxon>
        <taxon>Pterygota</taxon>
        <taxon>Neoptera</taxon>
        <taxon>Polyneoptera</taxon>
        <taxon>Phasmatodea</taxon>
        <taxon>Timematodea</taxon>
        <taxon>Timematoidea</taxon>
        <taxon>Timematidae</taxon>
        <taxon>Timema</taxon>
    </lineage>
</organism>
<evidence type="ECO:0000313" key="1">
    <source>
        <dbReference type="EMBL" id="CAD7411290.1"/>
    </source>
</evidence>
<dbReference type="AlphaFoldDB" id="A0A7R9DAY6"/>
<gene>
    <name evidence="1" type="ORF">TCEB3V08_LOCUS10881</name>
</gene>
<proteinExistence type="predicted"/>
<sequence>MLRCHDNDAAFIFSKFRVDGAFMASALVRQYGLEKSFRKYYSCKEKMLVEKCGLTLRIQKILDDGSFDDILRVQEKCIAINKSLQQFKVKGSQAKDYEADDDWWKKDSIRLRQQRGMGLQTVAAKSKTEIIQD</sequence>
<dbReference type="EMBL" id="OC322146">
    <property type="protein sequence ID" value="CAD7411290.1"/>
    <property type="molecule type" value="Genomic_DNA"/>
</dbReference>
<name>A0A7R9DAY6_TIMCR</name>